<dbReference type="RefSeq" id="WP_103265625.1">
    <property type="nucleotide sequence ID" value="NZ_CABMLE010000014.1"/>
</dbReference>
<dbReference type="Proteomes" id="UP000236197">
    <property type="component" value="Unassembled WGS sequence"/>
</dbReference>
<dbReference type="Pfam" id="PF02645">
    <property type="entry name" value="DegV"/>
    <property type="match status" value="1"/>
</dbReference>
<dbReference type="AlphaFoldDB" id="A0A2K2U9Q1"/>
<dbReference type="InterPro" id="IPR043168">
    <property type="entry name" value="DegV_C"/>
</dbReference>
<comment type="function">
    <text evidence="1">May bind long-chain fatty acids, such as palmitate, and may play a role in lipid transport or fatty acid metabolism.</text>
</comment>
<organism evidence="3 4">
    <name type="scientific">Enteroscipio rubneri</name>
    <dbReference type="NCBI Taxonomy" id="2070686"/>
    <lineage>
        <taxon>Bacteria</taxon>
        <taxon>Bacillati</taxon>
        <taxon>Actinomycetota</taxon>
        <taxon>Coriobacteriia</taxon>
        <taxon>Eggerthellales</taxon>
        <taxon>Eggerthellaceae</taxon>
        <taxon>Enteroscipio</taxon>
    </lineage>
</organism>
<dbReference type="OrthoDB" id="9760324at2"/>
<evidence type="ECO:0000313" key="3">
    <source>
        <dbReference type="EMBL" id="PNV66989.1"/>
    </source>
</evidence>
<dbReference type="InterPro" id="IPR050270">
    <property type="entry name" value="DegV_domain_contain"/>
</dbReference>
<keyword evidence="4" id="KW-1185">Reference proteome</keyword>
<accession>A0A2K2U9Q1</accession>
<dbReference type="GO" id="GO:0008289">
    <property type="term" value="F:lipid binding"/>
    <property type="evidence" value="ECO:0007669"/>
    <property type="project" value="UniProtKB-KW"/>
</dbReference>
<dbReference type="NCBIfam" id="TIGR00762">
    <property type="entry name" value="DegV"/>
    <property type="match status" value="1"/>
</dbReference>
<dbReference type="InterPro" id="IPR003797">
    <property type="entry name" value="DegV"/>
</dbReference>
<dbReference type="PANTHER" id="PTHR33434:SF3">
    <property type="entry name" value="DEGV DOMAIN-CONTAINING PROTEIN YITS"/>
    <property type="match status" value="1"/>
</dbReference>
<dbReference type="Gene3D" id="3.30.1180.10">
    <property type="match status" value="1"/>
</dbReference>
<gene>
    <name evidence="3" type="ORF">C2L71_10035</name>
</gene>
<evidence type="ECO:0000256" key="2">
    <source>
        <dbReference type="ARBA" id="ARBA00023121"/>
    </source>
</evidence>
<evidence type="ECO:0000313" key="4">
    <source>
        <dbReference type="Proteomes" id="UP000236197"/>
    </source>
</evidence>
<protein>
    <submittedName>
        <fullName evidence="3">DegV family protein</fullName>
    </submittedName>
</protein>
<reference evidence="4" key="1">
    <citation type="submission" date="2018-01" db="EMBL/GenBank/DDBJ databases">
        <title>Rubneribacter badeniensis gen. nov., sp. nov., and Colonibacter rubneri, gen. nov., sp. nov., WGS of new members of the Eggerthellaceae.</title>
        <authorList>
            <person name="Danylec N."/>
            <person name="Stoll D.A."/>
            <person name="Doetsch A."/>
            <person name="Kulling S.E."/>
            <person name="Huch M."/>
        </authorList>
    </citation>
    <scope>NUCLEOTIDE SEQUENCE [LARGE SCALE GENOMIC DNA]</scope>
    <source>
        <strain evidence="4">ResAG-96</strain>
    </source>
</reference>
<keyword evidence="2" id="KW-0446">Lipid-binding</keyword>
<dbReference type="PROSITE" id="PS51482">
    <property type="entry name" value="DEGV"/>
    <property type="match status" value="1"/>
</dbReference>
<evidence type="ECO:0000256" key="1">
    <source>
        <dbReference type="ARBA" id="ARBA00003238"/>
    </source>
</evidence>
<dbReference type="PANTHER" id="PTHR33434">
    <property type="entry name" value="DEGV DOMAIN-CONTAINING PROTEIN DR_1986-RELATED"/>
    <property type="match status" value="1"/>
</dbReference>
<dbReference type="Gene3D" id="3.40.50.10440">
    <property type="entry name" value="Dihydroxyacetone kinase, domain 1"/>
    <property type="match status" value="1"/>
</dbReference>
<dbReference type="SUPFAM" id="SSF82549">
    <property type="entry name" value="DAK1/DegV-like"/>
    <property type="match status" value="1"/>
</dbReference>
<dbReference type="Gene3D" id="2.20.28.50">
    <property type="entry name" value="degv family protein"/>
    <property type="match status" value="1"/>
</dbReference>
<proteinExistence type="predicted"/>
<sequence length="309" mass="33904">MQPVCNLIIDSCCDLPYEVIDRDGVELIRYPYIMSDGEHADDLYRTSSAHDFYQAMRSGEEPTTSQVPMPVYREAFERAVASGVPTVCLSFSSGLTGSFDAATMVLEQVKAEHPEAELYLVDTRLASVAEALLVYEALGQRDNGMTACELARWAEEARFFVDAEFMVEDLEALRRGGRIPGSVAYAGSKLDVKPLLTITVEGKLALAGVARGRKKGIKQLAEYYRKRKADSRPGRCVVIGNADCPKDAQRLKDELEKDDGSILFLESSIGPVIGSHVGPGMIAVVFWGGDKREELSVADRIAKRVKGED</sequence>
<comment type="caution">
    <text evidence="3">The sequence shown here is derived from an EMBL/GenBank/DDBJ whole genome shotgun (WGS) entry which is preliminary data.</text>
</comment>
<name>A0A2K2U9Q1_9ACTN</name>
<dbReference type="EMBL" id="PPEK01000014">
    <property type="protein sequence ID" value="PNV66989.1"/>
    <property type="molecule type" value="Genomic_DNA"/>
</dbReference>